<dbReference type="PaxDb" id="5061-CADANGAP00013592"/>
<dbReference type="AlphaFoldDB" id="A0A117E2W9"/>
<dbReference type="VEuPathDB" id="FungiDB:ATCC64974_110160"/>
<proteinExistence type="predicted"/>
<dbReference type="VEuPathDB" id="FungiDB:M747DRAFT_367041"/>
<feature type="region of interest" description="Disordered" evidence="1">
    <location>
        <begin position="43"/>
        <end position="123"/>
    </location>
</feature>
<feature type="compositionally biased region" description="Polar residues" evidence="1">
    <location>
        <begin position="57"/>
        <end position="68"/>
    </location>
</feature>
<dbReference type="OrthoDB" id="439943at2759"/>
<organism evidence="2 3">
    <name type="scientific">Aspergillus niger</name>
    <dbReference type="NCBI Taxonomy" id="5061"/>
    <lineage>
        <taxon>Eukaryota</taxon>
        <taxon>Fungi</taxon>
        <taxon>Dikarya</taxon>
        <taxon>Ascomycota</taxon>
        <taxon>Pezizomycotina</taxon>
        <taxon>Eurotiomycetes</taxon>
        <taxon>Eurotiomycetidae</taxon>
        <taxon>Eurotiales</taxon>
        <taxon>Aspergillaceae</taxon>
        <taxon>Aspergillus</taxon>
        <taxon>Aspergillus subgen. Circumdati</taxon>
    </lineage>
</organism>
<name>A0A117E2W9_ASPNG</name>
<feature type="compositionally biased region" description="Polar residues" evidence="1">
    <location>
        <begin position="13"/>
        <end position="23"/>
    </location>
</feature>
<comment type="caution">
    <text evidence="2">The sequence shown here is derived from an EMBL/GenBank/DDBJ whole genome shotgun (WGS) entry which is preliminary data.</text>
</comment>
<feature type="compositionally biased region" description="Acidic residues" evidence="1">
    <location>
        <begin position="107"/>
        <end position="118"/>
    </location>
</feature>
<evidence type="ECO:0000256" key="1">
    <source>
        <dbReference type="SAM" id="MobiDB-lite"/>
    </source>
</evidence>
<dbReference type="VEuPathDB" id="FungiDB:ASPNIDRAFT2_1128447"/>
<evidence type="ECO:0000313" key="2">
    <source>
        <dbReference type="EMBL" id="GAQ46205.1"/>
    </source>
</evidence>
<dbReference type="VEuPathDB" id="FungiDB:An18g02150"/>
<sequence length="844" mass="93830">MADSSEPHPRPSQHPSTASSLQYPTLPPLSASVEEWLSRSRPISMTSTPMEHHSKSLSESWATMSASDVHSEDGTRSEQTDLGSLIDQTGPDDVASLDGRSSNSDMDTNDEDGFDGDGYESRSNVSVSQELSSAFPHIRNSIDDSNLTTKTALRQSVESIEFIEPENWPEIERVELKHTIRVFEGSDTAELEQELPNRSEGSTVTATVQQTMTRKSLDTDKPFHVVYIGSPEFRNIILDKIGDVLVSSTYSGFESSSTESSRYHVVPTSFGAGAVPNFAELLPIHVQLIVDECTEATADPHMDKPSTITLKFKGRPPCSSMWSGADYCISSSVQWALPDVAIFFLSGTDTPEDIETQKMARILMERHGIPTMVISEKPLWTMSRDPVPLNPHSLHMCLEFRNALDGKSKVLRRYPIDLKTFESITPGQLNRNLASLATICPRKPCQMALEDLDSPRTKSFWKWCTSIHKDLSRPYIGDYGVSMSAYRFIAFSILSIVFVFLGHTAMLAANSTFSRQYADHTLTKAVTPVSSSVPATSFLHTVTSLSVLPTSLGDLELRGDHVGSNTRLHDLIEGVQYVSERHEMTDSFEIQVVGDCHLVIKPPHKLGKKQPKFNVQVSRNDKPLEYELSMLFDGVYTLKLDRADAYGQVDVTLTTITTKPHIQTTSVDFGTPWLKIQNWKRAAHLIASQILRDFATAQTGLSEVYGRVCTDLQVLMGDVVRRAHFLRKEASTLRPESVQISRETKDIVVSRSEQFTEVVKKGAVQPLLAVSSALQAQTHKVHTGAREMMSGTWDKISSHAHALDLGAVKERLRDARKCKALDTAQKRARSLVRRRTCQQSECSQ</sequence>
<dbReference type="OMA" id="MCLESRH"/>
<feature type="compositionally biased region" description="Basic and acidic residues" evidence="1">
    <location>
        <begin position="69"/>
        <end position="79"/>
    </location>
</feature>
<accession>A0A117E2W9</accession>
<protein>
    <submittedName>
        <fullName evidence="2">Similar to An18g02150</fullName>
    </submittedName>
</protein>
<dbReference type="Proteomes" id="UP000068243">
    <property type="component" value="Unassembled WGS sequence"/>
</dbReference>
<gene>
    <name evidence="2" type="ORF">ABL_08866</name>
</gene>
<evidence type="ECO:0000313" key="3">
    <source>
        <dbReference type="Proteomes" id="UP000068243"/>
    </source>
</evidence>
<feature type="region of interest" description="Disordered" evidence="1">
    <location>
        <begin position="1"/>
        <end position="26"/>
    </location>
</feature>
<dbReference type="EMBL" id="BCMY01000020">
    <property type="protein sequence ID" value="GAQ46205.1"/>
    <property type="molecule type" value="Genomic_DNA"/>
</dbReference>
<reference evidence="3" key="1">
    <citation type="journal article" date="2016" name="Genome Announc.">
        <title>Draft genome sequence of Aspergillus niger strain An76.</title>
        <authorList>
            <person name="Gong W."/>
            <person name="Cheng Z."/>
            <person name="Zhang H."/>
            <person name="Liu L."/>
            <person name="Gao P."/>
            <person name="Wang L."/>
        </authorList>
    </citation>
    <scope>NUCLEOTIDE SEQUENCE [LARGE SCALE GENOMIC DNA]</scope>
    <source>
        <strain evidence="3">An76</strain>
    </source>
</reference>